<gene>
    <name evidence="1" type="ORF">GCM10007894_01050</name>
</gene>
<dbReference type="Proteomes" id="UP001157439">
    <property type="component" value="Unassembled WGS sequence"/>
</dbReference>
<dbReference type="NCBIfam" id="TIGR03696">
    <property type="entry name" value="Rhs_assc_core"/>
    <property type="match status" value="1"/>
</dbReference>
<dbReference type="PRINTS" id="PR00394">
    <property type="entry name" value="RHSPROTEIN"/>
</dbReference>
<dbReference type="Gene3D" id="2.180.10.10">
    <property type="entry name" value="RHS repeat-associated core"/>
    <property type="match status" value="1"/>
</dbReference>
<protein>
    <recommendedName>
        <fullName evidence="3">RHS repeat-associated core domain-containing protein</fullName>
    </recommendedName>
</protein>
<proteinExistence type="predicted"/>
<accession>A0AA37WVA4</accession>
<dbReference type="EMBL" id="BSPO01000001">
    <property type="protein sequence ID" value="GLS82128.1"/>
    <property type="molecule type" value="Genomic_DNA"/>
</dbReference>
<dbReference type="PANTHER" id="PTHR32305">
    <property type="match status" value="1"/>
</dbReference>
<evidence type="ECO:0000313" key="1">
    <source>
        <dbReference type="EMBL" id="GLS82128.1"/>
    </source>
</evidence>
<dbReference type="InterPro" id="IPR022385">
    <property type="entry name" value="Rhs_assc_core"/>
</dbReference>
<comment type="caution">
    <text evidence="1">The sequence shown here is derived from an EMBL/GenBank/DDBJ whole genome shotgun (WGS) entry which is preliminary data.</text>
</comment>
<dbReference type="PANTHER" id="PTHR32305:SF15">
    <property type="entry name" value="PROTEIN RHSA-RELATED"/>
    <property type="match status" value="1"/>
</dbReference>
<dbReference type="RefSeq" id="WP_158220705.1">
    <property type="nucleotide sequence ID" value="NZ_BSPO01000001.1"/>
</dbReference>
<reference evidence="1 2" key="1">
    <citation type="journal article" date="2014" name="Int. J. Syst. Evol. Microbiol.">
        <title>Complete genome sequence of Corynebacterium casei LMG S-19264T (=DSM 44701T), isolated from a smear-ripened cheese.</title>
        <authorList>
            <consortium name="US DOE Joint Genome Institute (JGI-PGF)"/>
            <person name="Walter F."/>
            <person name="Albersmeier A."/>
            <person name="Kalinowski J."/>
            <person name="Ruckert C."/>
        </authorList>
    </citation>
    <scope>NUCLEOTIDE SEQUENCE [LARGE SCALE GENOMIC DNA]</scope>
    <source>
        <strain evidence="1 2">NBRC 112785</strain>
    </source>
</reference>
<organism evidence="1 2">
    <name type="scientific">Paraferrimonas haliotis</name>
    <dbReference type="NCBI Taxonomy" id="2013866"/>
    <lineage>
        <taxon>Bacteria</taxon>
        <taxon>Pseudomonadati</taxon>
        <taxon>Pseudomonadota</taxon>
        <taxon>Gammaproteobacteria</taxon>
        <taxon>Alteromonadales</taxon>
        <taxon>Ferrimonadaceae</taxon>
        <taxon>Paraferrimonas</taxon>
    </lineage>
</organism>
<name>A0AA37WVA4_9GAMM</name>
<keyword evidence="2" id="KW-1185">Reference proteome</keyword>
<dbReference type="InterPro" id="IPR050708">
    <property type="entry name" value="T6SS_VgrG/RHS"/>
</dbReference>
<sequence>MATDEYGYVAWQAANSAFDRLVTIDHINGLAIGYPGQYYDDETQTWNNGPREYDALTGRFLQSDPLGLVDGPNTCLYAGGNPNAYVDPSGLAAHSYLNRPLGMSVETFQNAERDGAEKGLHWSAEFLTVISPVGWAALGD</sequence>
<evidence type="ECO:0000313" key="2">
    <source>
        <dbReference type="Proteomes" id="UP001157439"/>
    </source>
</evidence>
<evidence type="ECO:0008006" key="3">
    <source>
        <dbReference type="Google" id="ProtNLM"/>
    </source>
</evidence>
<dbReference type="AlphaFoldDB" id="A0AA37WVA4"/>